<dbReference type="RefSeq" id="WP_039365018.1">
    <property type="nucleotide sequence ID" value="NZ_PGEZ01000002.1"/>
</dbReference>
<proteinExistence type="predicted"/>
<evidence type="ECO:0000313" key="4">
    <source>
        <dbReference type="Proteomes" id="UP000230842"/>
    </source>
</evidence>
<feature type="domain" description="YrhK" evidence="2">
    <location>
        <begin position="28"/>
        <end position="83"/>
    </location>
</feature>
<keyword evidence="1" id="KW-1133">Transmembrane helix</keyword>
<gene>
    <name evidence="3" type="ORF">CLV56_3842</name>
</gene>
<evidence type="ECO:0000313" key="3">
    <source>
        <dbReference type="EMBL" id="PJJ54333.1"/>
    </source>
</evidence>
<dbReference type="Proteomes" id="UP000230842">
    <property type="component" value="Unassembled WGS sequence"/>
</dbReference>
<sequence>MSPDGPTSADDGTVGFRIGHAELVIRDRYEVLSIANDILIGVWFLVGSVLFFFSSTAEIGTALFVLGSIEMLIRPGIRLARRIHLKRLHPELAGGGSGSADY</sequence>
<reference evidence="3 4" key="1">
    <citation type="submission" date="2017-11" db="EMBL/GenBank/DDBJ databases">
        <title>Genomic Encyclopedia of Archaeal and Bacterial Type Strains, Phase II (KMG-II): From Individual Species to Whole Genera.</title>
        <authorList>
            <person name="Goeker M."/>
        </authorList>
    </citation>
    <scope>NUCLEOTIDE SEQUENCE [LARGE SCALE GENOMIC DNA]</scope>
    <source>
        <strain evidence="3 4">DSM 27763</strain>
    </source>
</reference>
<evidence type="ECO:0000256" key="1">
    <source>
        <dbReference type="SAM" id="Phobius"/>
    </source>
</evidence>
<comment type="caution">
    <text evidence="3">The sequence shown here is derived from an EMBL/GenBank/DDBJ whole genome shotgun (WGS) entry which is preliminary data.</text>
</comment>
<evidence type="ECO:0000259" key="2">
    <source>
        <dbReference type="Pfam" id="PF14145"/>
    </source>
</evidence>
<dbReference type="OrthoDB" id="5519470at2"/>
<organism evidence="3 4">
    <name type="scientific">Mumia flava</name>
    <dbReference type="NCBI Taxonomy" id="1348852"/>
    <lineage>
        <taxon>Bacteria</taxon>
        <taxon>Bacillati</taxon>
        <taxon>Actinomycetota</taxon>
        <taxon>Actinomycetes</taxon>
        <taxon>Propionibacteriales</taxon>
        <taxon>Nocardioidaceae</taxon>
        <taxon>Mumia</taxon>
    </lineage>
</organism>
<keyword evidence="1" id="KW-0472">Membrane</keyword>
<dbReference type="InterPro" id="IPR025424">
    <property type="entry name" value="YrhK_domain"/>
</dbReference>
<dbReference type="Pfam" id="PF14145">
    <property type="entry name" value="YrhK"/>
    <property type="match status" value="1"/>
</dbReference>
<protein>
    <submittedName>
        <fullName evidence="3">YrhK-like protein</fullName>
    </submittedName>
</protein>
<keyword evidence="4" id="KW-1185">Reference proteome</keyword>
<accession>A0A0B2B5Y2</accession>
<name>A0A0B2B5Y2_9ACTN</name>
<dbReference type="EMBL" id="PGEZ01000002">
    <property type="protein sequence ID" value="PJJ54333.1"/>
    <property type="molecule type" value="Genomic_DNA"/>
</dbReference>
<dbReference type="AlphaFoldDB" id="A0A0B2B5Y2"/>
<keyword evidence="1" id="KW-0812">Transmembrane</keyword>
<feature type="transmembrane region" description="Helical" evidence="1">
    <location>
        <begin position="34"/>
        <end position="53"/>
    </location>
</feature>